<evidence type="ECO:0000256" key="3">
    <source>
        <dbReference type="ARBA" id="ARBA00022833"/>
    </source>
</evidence>
<dbReference type="Pfam" id="PF04032">
    <property type="entry name" value="Rpr2"/>
    <property type="match status" value="1"/>
</dbReference>
<keyword evidence="3" id="KW-0862">Zinc</keyword>
<evidence type="ECO:0008006" key="8">
    <source>
        <dbReference type="Google" id="ProtNLM"/>
    </source>
</evidence>
<evidence type="ECO:0000256" key="5">
    <source>
        <dbReference type="SAM" id="MobiDB-lite"/>
    </source>
</evidence>
<sequence>MAKAKGPAGVSNRHIYSRVSYLHQAAHYLALSTTHKTATGGNSQVARDKSATTPSQTPNAEMNLSRQYLSNMRSVSLKAVIRQSRNMKQEVCKFCDTLQIEGETCHSSVENRSKGGRKPWADILVVRCVSCGHAKRYPVSAPKQIRKPLRVSKKDAGKEPATEKLDQGLPCAT</sequence>
<dbReference type="GO" id="GO:0005655">
    <property type="term" value="C:nucleolar ribonuclease P complex"/>
    <property type="evidence" value="ECO:0007669"/>
    <property type="project" value="TreeGrafter"/>
</dbReference>
<dbReference type="GO" id="GO:0046872">
    <property type="term" value="F:metal ion binding"/>
    <property type="evidence" value="ECO:0007669"/>
    <property type="project" value="UniProtKB-KW"/>
</dbReference>
<evidence type="ECO:0000313" key="6">
    <source>
        <dbReference type="EMBL" id="KAF9757313.1"/>
    </source>
</evidence>
<gene>
    <name evidence="6" type="ORF">IM811_008257</name>
</gene>
<evidence type="ECO:0000313" key="7">
    <source>
        <dbReference type="Proteomes" id="UP000616885"/>
    </source>
</evidence>
<keyword evidence="1" id="KW-0819">tRNA processing</keyword>
<dbReference type="GO" id="GO:0008033">
    <property type="term" value="P:tRNA processing"/>
    <property type="evidence" value="ECO:0007669"/>
    <property type="project" value="UniProtKB-KW"/>
</dbReference>
<comment type="similarity">
    <text evidence="4">Belongs to the eukaryotic/archaeal RNase P protein component 4 family.</text>
</comment>
<proteinExistence type="inferred from homology"/>
<name>A0A8H7NKC2_BIOOC</name>
<keyword evidence="2" id="KW-0479">Metal-binding</keyword>
<feature type="region of interest" description="Disordered" evidence="5">
    <location>
        <begin position="38"/>
        <end position="60"/>
    </location>
</feature>
<evidence type="ECO:0000256" key="1">
    <source>
        <dbReference type="ARBA" id="ARBA00022694"/>
    </source>
</evidence>
<reference evidence="6" key="1">
    <citation type="submission" date="2020-10" db="EMBL/GenBank/DDBJ databases">
        <title>High-Quality Genome Resource of Clonostachys rosea strain S41 by Oxford Nanopore Long-Read Sequencing.</title>
        <authorList>
            <person name="Wang H."/>
        </authorList>
    </citation>
    <scope>NUCLEOTIDE SEQUENCE</scope>
    <source>
        <strain evidence="6">S41</strain>
    </source>
</reference>
<evidence type="ECO:0000256" key="2">
    <source>
        <dbReference type="ARBA" id="ARBA00022723"/>
    </source>
</evidence>
<dbReference type="AlphaFoldDB" id="A0A8H7NKC2"/>
<dbReference type="PANTHER" id="PTHR14742:SF0">
    <property type="entry name" value="RIBONUCLEASE P PROTEIN SUBUNIT P21"/>
    <property type="match status" value="1"/>
</dbReference>
<dbReference type="PANTHER" id="PTHR14742">
    <property type="entry name" value="RIBONUCLEASE P SUBUNIT P21"/>
    <property type="match status" value="1"/>
</dbReference>
<dbReference type="EMBL" id="JADCTT010000002">
    <property type="protein sequence ID" value="KAF9757313.1"/>
    <property type="molecule type" value="Genomic_DNA"/>
</dbReference>
<organism evidence="6 7">
    <name type="scientific">Bionectria ochroleuca</name>
    <name type="common">Gliocladium roseum</name>
    <dbReference type="NCBI Taxonomy" id="29856"/>
    <lineage>
        <taxon>Eukaryota</taxon>
        <taxon>Fungi</taxon>
        <taxon>Dikarya</taxon>
        <taxon>Ascomycota</taxon>
        <taxon>Pezizomycotina</taxon>
        <taxon>Sordariomycetes</taxon>
        <taxon>Hypocreomycetidae</taxon>
        <taxon>Hypocreales</taxon>
        <taxon>Bionectriaceae</taxon>
        <taxon>Clonostachys</taxon>
    </lineage>
</organism>
<accession>A0A8H7NKC2</accession>
<dbReference type="Gene3D" id="6.20.50.20">
    <property type="match status" value="1"/>
</dbReference>
<evidence type="ECO:0000256" key="4">
    <source>
        <dbReference type="ARBA" id="ARBA00038402"/>
    </source>
</evidence>
<protein>
    <recommendedName>
        <fullName evidence="8">RNAse P Rpr2/Rpp21 subunit domain-containing protein</fullName>
    </recommendedName>
</protein>
<comment type="caution">
    <text evidence="6">The sequence shown here is derived from an EMBL/GenBank/DDBJ whole genome shotgun (WGS) entry which is preliminary data.</text>
</comment>
<dbReference type="InterPro" id="IPR007175">
    <property type="entry name" value="Rpr2/Snm1/Rpp21"/>
</dbReference>
<feature type="compositionally biased region" description="Basic and acidic residues" evidence="5">
    <location>
        <begin position="152"/>
        <end position="166"/>
    </location>
</feature>
<feature type="region of interest" description="Disordered" evidence="5">
    <location>
        <begin position="145"/>
        <end position="173"/>
    </location>
</feature>
<dbReference type="Proteomes" id="UP000616885">
    <property type="component" value="Unassembled WGS sequence"/>
</dbReference>